<reference evidence="10" key="1">
    <citation type="submission" date="2022-10" db="EMBL/GenBank/DDBJ databases">
        <title>Tapping the CABI collections for fungal endophytes: first genome assemblies for Collariella, Neodidymelliopsis, Ascochyta clinopodiicola, Didymella pomorum, Didymosphaeria variabile, Neocosmospora piperis and Neocucurbitaria cava.</title>
        <authorList>
            <person name="Hill R."/>
        </authorList>
    </citation>
    <scope>NUCLEOTIDE SEQUENCE</scope>
    <source>
        <strain evidence="10">IMI 356814</strain>
    </source>
</reference>
<evidence type="ECO:0000256" key="1">
    <source>
        <dbReference type="ARBA" id="ARBA00004141"/>
    </source>
</evidence>
<dbReference type="GO" id="GO:0022857">
    <property type="term" value="F:transmembrane transporter activity"/>
    <property type="evidence" value="ECO:0007669"/>
    <property type="project" value="InterPro"/>
</dbReference>
<dbReference type="PANTHER" id="PTHR23501">
    <property type="entry name" value="MAJOR FACILITATOR SUPERFAMILY"/>
    <property type="match status" value="1"/>
</dbReference>
<feature type="transmembrane region" description="Helical" evidence="8">
    <location>
        <begin position="354"/>
        <end position="371"/>
    </location>
</feature>
<dbReference type="InterPro" id="IPR011701">
    <property type="entry name" value="MFS"/>
</dbReference>
<proteinExistence type="predicted"/>
<evidence type="ECO:0000256" key="7">
    <source>
        <dbReference type="SAM" id="MobiDB-lite"/>
    </source>
</evidence>
<dbReference type="PANTHER" id="PTHR23501:SF187">
    <property type="entry name" value="MAJOR FACILITATOR SUPERFAMILY (MFS) PROFILE DOMAIN-CONTAINING PROTEIN"/>
    <property type="match status" value="1"/>
</dbReference>
<dbReference type="InterPro" id="IPR020846">
    <property type="entry name" value="MFS_dom"/>
</dbReference>
<feature type="transmembrane region" description="Helical" evidence="8">
    <location>
        <begin position="155"/>
        <end position="178"/>
    </location>
</feature>
<feature type="transmembrane region" description="Helical" evidence="8">
    <location>
        <begin position="184"/>
        <end position="204"/>
    </location>
</feature>
<feature type="transmembrane region" description="Helical" evidence="8">
    <location>
        <begin position="98"/>
        <end position="123"/>
    </location>
</feature>
<evidence type="ECO:0000256" key="8">
    <source>
        <dbReference type="SAM" id="Phobius"/>
    </source>
</evidence>
<evidence type="ECO:0000313" key="10">
    <source>
        <dbReference type="EMBL" id="KAJ4365583.1"/>
    </source>
</evidence>
<feature type="transmembrane region" description="Helical" evidence="8">
    <location>
        <begin position="286"/>
        <end position="311"/>
    </location>
</feature>
<feature type="transmembrane region" description="Helical" evidence="8">
    <location>
        <begin position="323"/>
        <end position="342"/>
    </location>
</feature>
<dbReference type="GO" id="GO:0005886">
    <property type="term" value="C:plasma membrane"/>
    <property type="evidence" value="ECO:0007669"/>
    <property type="project" value="TreeGrafter"/>
</dbReference>
<dbReference type="InterPro" id="IPR036259">
    <property type="entry name" value="MFS_trans_sf"/>
</dbReference>
<keyword evidence="5 8" id="KW-0472">Membrane</keyword>
<sequence length="544" mass="58196">MADDPALGSLHVEDATPPTPTQQKRGVRFWGTIVCLCLLSFLSALDVTVITTALPTITDDIGGARQYVWIANSFVVASSVMQPLFGQLANIFGRRTPLVASVAAFTLGSTLAGSARGAGLLIAGRTTQGIGAGGMYVLLDIVCCDLVPLRDRGTYMGLIFACAGVAAALGPPVGGALAAANWRWIFYMNLPFCGLVLAGLLFFMQVRSGAVQAKELSVMAKIGRIDIVGSLIFTPSMIALLFGLIEGGNRYPWSSWRVLLPLLLGAVGWICFHAQQFFVSNRTSATAFLLTFTSAMLVQSLSYFLPVYFQAVKGATALESGKLFLPFAIGSLVFAVVAGTLLSKFGRYKPLHAVAFILSSVAFGLLTMLNANTAKVASVWFELIAAAGMGMIMSVLLPAIMAPLPESYVASSSATYGFVRNFGNIWGVTIPSLVFNSVIDRNLPNISDPALRSHLRGGGAYAFASQAHTLRHTIDPAVWSEVVGVYVTSFEAIWRVCLGISLFSLCAVALERSVEMRKELDTEYGLEKKDDVVEELSPSHREKS</sequence>
<feature type="transmembrane region" description="Helical" evidence="8">
    <location>
        <begin position="421"/>
        <end position="439"/>
    </location>
</feature>
<feature type="domain" description="Major facilitator superfamily (MFS) profile" evidence="9">
    <location>
        <begin position="32"/>
        <end position="512"/>
    </location>
</feature>
<evidence type="ECO:0000256" key="3">
    <source>
        <dbReference type="ARBA" id="ARBA00022692"/>
    </source>
</evidence>
<protein>
    <recommendedName>
        <fullName evidence="9">Major facilitator superfamily (MFS) profile domain-containing protein</fullName>
    </recommendedName>
</protein>
<dbReference type="SUPFAM" id="SSF103473">
    <property type="entry name" value="MFS general substrate transporter"/>
    <property type="match status" value="1"/>
</dbReference>
<dbReference type="Proteomes" id="UP001140560">
    <property type="component" value="Unassembled WGS sequence"/>
</dbReference>
<comment type="caution">
    <text evidence="10">The sequence shown here is derived from an EMBL/GenBank/DDBJ whole genome shotgun (WGS) entry which is preliminary data.</text>
</comment>
<feature type="transmembrane region" description="Helical" evidence="8">
    <location>
        <begin position="377"/>
        <end position="400"/>
    </location>
</feature>
<feature type="transmembrane region" description="Helical" evidence="8">
    <location>
        <begin position="66"/>
        <end position="86"/>
    </location>
</feature>
<keyword evidence="4 8" id="KW-1133">Transmembrane helix</keyword>
<feature type="transmembrane region" description="Helical" evidence="8">
    <location>
        <begin position="256"/>
        <end position="274"/>
    </location>
</feature>
<dbReference type="EMBL" id="JAPEUY010000015">
    <property type="protein sequence ID" value="KAJ4365583.1"/>
    <property type="molecule type" value="Genomic_DNA"/>
</dbReference>
<evidence type="ECO:0000259" key="9">
    <source>
        <dbReference type="PROSITE" id="PS50850"/>
    </source>
</evidence>
<evidence type="ECO:0000256" key="5">
    <source>
        <dbReference type="ARBA" id="ARBA00023136"/>
    </source>
</evidence>
<organism evidence="10 11">
    <name type="scientific">Neocucurbitaria cava</name>
    <dbReference type="NCBI Taxonomy" id="798079"/>
    <lineage>
        <taxon>Eukaryota</taxon>
        <taxon>Fungi</taxon>
        <taxon>Dikarya</taxon>
        <taxon>Ascomycota</taxon>
        <taxon>Pezizomycotina</taxon>
        <taxon>Dothideomycetes</taxon>
        <taxon>Pleosporomycetidae</taxon>
        <taxon>Pleosporales</taxon>
        <taxon>Pleosporineae</taxon>
        <taxon>Cucurbitariaceae</taxon>
        <taxon>Neocucurbitaria</taxon>
    </lineage>
</organism>
<keyword evidence="6" id="KW-0325">Glycoprotein</keyword>
<dbReference type="Pfam" id="PF07690">
    <property type="entry name" value="MFS_1"/>
    <property type="match status" value="1"/>
</dbReference>
<accession>A0A9W8Y274</accession>
<comment type="subcellular location">
    <subcellularLocation>
        <location evidence="1">Membrane</location>
        <topology evidence="1">Multi-pass membrane protein</topology>
    </subcellularLocation>
</comment>
<name>A0A9W8Y274_9PLEO</name>
<evidence type="ECO:0000256" key="4">
    <source>
        <dbReference type="ARBA" id="ARBA00022989"/>
    </source>
</evidence>
<evidence type="ECO:0000313" key="11">
    <source>
        <dbReference type="Proteomes" id="UP001140560"/>
    </source>
</evidence>
<dbReference type="Gene3D" id="1.20.1250.20">
    <property type="entry name" value="MFS general substrate transporter like domains"/>
    <property type="match status" value="1"/>
</dbReference>
<evidence type="ECO:0000256" key="2">
    <source>
        <dbReference type="ARBA" id="ARBA00022448"/>
    </source>
</evidence>
<keyword evidence="3 8" id="KW-0812">Transmembrane</keyword>
<dbReference type="PROSITE" id="PS50850">
    <property type="entry name" value="MFS"/>
    <property type="match status" value="1"/>
</dbReference>
<dbReference type="Gene3D" id="1.20.1720.10">
    <property type="entry name" value="Multidrug resistance protein D"/>
    <property type="match status" value="1"/>
</dbReference>
<dbReference type="PRINTS" id="PR01036">
    <property type="entry name" value="TCRTETB"/>
</dbReference>
<evidence type="ECO:0000256" key="6">
    <source>
        <dbReference type="ARBA" id="ARBA00023180"/>
    </source>
</evidence>
<keyword evidence="11" id="KW-1185">Reference proteome</keyword>
<gene>
    <name evidence="10" type="ORF">N0V83_008203</name>
</gene>
<feature type="region of interest" description="Disordered" evidence="7">
    <location>
        <begin position="1"/>
        <end position="23"/>
    </location>
</feature>
<feature type="transmembrane region" description="Helical" evidence="8">
    <location>
        <begin position="29"/>
        <end position="54"/>
    </location>
</feature>
<dbReference type="AlphaFoldDB" id="A0A9W8Y274"/>
<feature type="transmembrane region" description="Helical" evidence="8">
    <location>
        <begin position="225"/>
        <end position="244"/>
    </location>
</feature>
<dbReference type="OrthoDB" id="10021397at2759"/>
<keyword evidence="2" id="KW-0813">Transport</keyword>